<evidence type="ECO:0000313" key="2">
    <source>
        <dbReference type="Proteomes" id="UP000070328"/>
    </source>
</evidence>
<keyword evidence="2" id="KW-1185">Reference proteome</keyword>
<dbReference type="AlphaFoldDB" id="A0A135RXL8"/>
<sequence length="423" mass="46845">MAQNPHNPEIQDLEVLSQSHDPTVNTAINSIVAHIVETQMQYDLDPTQTGEVLHGVHQAVLIYRRDLNERFGVAMDAPMEVDEDDVVGASGDVEPLIVPMLTEADFDLPVDVSPEVDRKVLATMAASLATELQETSIRVIQNRQQVVVSLASKAIKLADIVFRTFLVSLKQNLMLLIRHLRHLDVIVSDFECAEDSRNPELLRDLIRGINTIQHYAECSGPEAIKLNLVRIEVYDGYQRLLSLLDSDKESLSKSILLDTFNVLNGGPRRPGHNNETVALKILDGYLTLPPDSVSKLIKAAKLPWILASVLGRGSVMFLPANNSGNTTIIGYLPAIEQVLKIALKHDGGLLRELSEVLDKSIVEPFTSGLGLDIHQPTAQETRELEARSIAYIIGYARRLEAEDGSESSMDMRDRYSGYSEHGF</sequence>
<dbReference type="Proteomes" id="UP000070328">
    <property type="component" value="Unassembled WGS sequence"/>
</dbReference>
<name>A0A135RXL8_9PEZI</name>
<comment type="caution">
    <text evidence="1">The sequence shown here is derived from an EMBL/GenBank/DDBJ whole genome shotgun (WGS) entry which is preliminary data.</text>
</comment>
<dbReference type="EMBL" id="JFBX01000778">
    <property type="protein sequence ID" value="KXH28430.1"/>
    <property type="molecule type" value="Genomic_DNA"/>
</dbReference>
<gene>
    <name evidence="1" type="ORF">CSIM01_13868</name>
</gene>
<protein>
    <submittedName>
        <fullName evidence="1">Uncharacterized protein</fullName>
    </submittedName>
</protein>
<evidence type="ECO:0000313" key="1">
    <source>
        <dbReference type="EMBL" id="KXH28430.1"/>
    </source>
</evidence>
<reference evidence="1 2" key="1">
    <citation type="submission" date="2014-02" db="EMBL/GenBank/DDBJ databases">
        <title>The genome sequence of Colletotrichum simmondsii CBS122122.</title>
        <authorList>
            <person name="Baroncelli R."/>
            <person name="Thon M.R."/>
        </authorList>
    </citation>
    <scope>NUCLEOTIDE SEQUENCE [LARGE SCALE GENOMIC DNA]</scope>
    <source>
        <strain evidence="1 2">CBS122122</strain>
    </source>
</reference>
<organism evidence="1 2">
    <name type="scientific">Colletotrichum simmondsii</name>
    <dbReference type="NCBI Taxonomy" id="703756"/>
    <lineage>
        <taxon>Eukaryota</taxon>
        <taxon>Fungi</taxon>
        <taxon>Dikarya</taxon>
        <taxon>Ascomycota</taxon>
        <taxon>Pezizomycotina</taxon>
        <taxon>Sordariomycetes</taxon>
        <taxon>Hypocreomycetidae</taxon>
        <taxon>Glomerellales</taxon>
        <taxon>Glomerellaceae</taxon>
        <taxon>Colletotrichum</taxon>
        <taxon>Colletotrichum acutatum species complex</taxon>
    </lineage>
</organism>
<accession>A0A135RXL8</accession>
<proteinExistence type="predicted"/>